<evidence type="ECO:0000313" key="4">
    <source>
        <dbReference type="Proteomes" id="UP000011058"/>
    </source>
</evidence>
<evidence type="ECO:0000259" key="2">
    <source>
        <dbReference type="Pfam" id="PF13439"/>
    </source>
</evidence>
<dbReference type="CDD" id="cd03801">
    <property type="entry name" value="GT4_PimA-like"/>
    <property type="match status" value="1"/>
</dbReference>
<dbReference type="KEGG" id="fae:FAES_4753"/>
<feature type="domain" description="Glycosyltransferase subfamily 4-like N-terminal" evidence="2">
    <location>
        <begin position="17"/>
        <end position="173"/>
    </location>
</feature>
<dbReference type="RefSeq" id="WP_015333851.1">
    <property type="nucleotide sequence ID" value="NC_020054.1"/>
</dbReference>
<dbReference type="eggNOG" id="COG0438">
    <property type="taxonomic scope" value="Bacteria"/>
</dbReference>
<dbReference type="GO" id="GO:0016757">
    <property type="term" value="F:glycosyltransferase activity"/>
    <property type="evidence" value="ECO:0007669"/>
    <property type="project" value="UniProtKB-KW"/>
</dbReference>
<dbReference type="InterPro" id="IPR028098">
    <property type="entry name" value="Glyco_trans_4-like_N"/>
</dbReference>
<dbReference type="OrthoDB" id="9806653at2"/>
<feature type="domain" description="Glycosyl transferase family 1" evidence="1">
    <location>
        <begin position="185"/>
        <end position="345"/>
    </location>
</feature>
<dbReference type="InterPro" id="IPR050194">
    <property type="entry name" value="Glycosyltransferase_grp1"/>
</dbReference>
<dbReference type="Proteomes" id="UP000011058">
    <property type="component" value="Chromosome"/>
</dbReference>
<reference evidence="3 4" key="1">
    <citation type="journal article" date="2012" name="J. Bacteriol.">
        <title>Genome Sequence of Fibrella aestuarina BUZ 2T, a Filamentous Marine Bacterium.</title>
        <authorList>
            <person name="Filippini M."/>
            <person name="Qi W."/>
            <person name="Blom J."/>
            <person name="Goesmann A."/>
            <person name="Smits T.H."/>
            <person name="Bagheri H.C."/>
        </authorList>
    </citation>
    <scope>NUCLEOTIDE SEQUENCE [LARGE SCALE GENOMIC DNA]</scope>
    <source>
        <strain evidence="4">BUZ 2T</strain>
    </source>
</reference>
<proteinExistence type="predicted"/>
<keyword evidence="3" id="KW-0808">Transferase</keyword>
<dbReference type="EMBL" id="HE796683">
    <property type="protein sequence ID" value="CCH02752.1"/>
    <property type="molecule type" value="Genomic_DNA"/>
</dbReference>
<dbReference type="EC" id="2.4.1.-" evidence="3"/>
<evidence type="ECO:0000313" key="3">
    <source>
        <dbReference type="EMBL" id="CCH02752.1"/>
    </source>
</evidence>
<organism evidence="3 4">
    <name type="scientific">Fibrella aestuarina BUZ 2</name>
    <dbReference type="NCBI Taxonomy" id="1166018"/>
    <lineage>
        <taxon>Bacteria</taxon>
        <taxon>Pseudomonadati</taxon>
        <taxon>Bacteroidota</taxon>
        <taxon>Cytophagia</taxon>
        <taxon>Cytophagales</taxon>
        <taxon>Spirosomataceae</taxon>
        <taxon>Fibrella</taxon>
    </lineage>
</organism>
<accession>I0KF49</accession>
<name>I0KF49_9BACT</name>
<dbReference type="Pfam" id="PF00534">
    <property type="entry name" value="Glycos_transf_1"/>
    <property type="match status" value="1"/>
</dbReference>
<dbReference type="HOGENOM" id="CLU_009583_2_1_10"/>
<dbReference type="InterPro" id="IPR001296">
    <property type="entry name" value="Glyco_trans_1"/>
</dbReference>
<dbReference type="PANTHER" id="PTHR45947:SF3">
    <property type="entry name" value="SULFOQUINOVOSYL TRANSFERASE SQD2"/>
    <property type="match status" value="1"/>
</dbReference>
<dbReference type="Pfam" id="PF13439">
    <property type="entry name" value="Glyco_transf_4"/>
    <property type="match status" value="1"/>
</dbReference>
<evidence type="ECO:0000259" key="1">
    <source>
        <dbReference type="Pfam" id="PF00534"/>
    </source>
</evidence>
<dbReference type="PATRIC" id="fig|1166018.3.peg.1722"/>
<keyword evidence="3" id="KW-0328">Glycosyltransferase</keyword>
<gene>
    <name evidence="3" type="primary">wcaL1</name>
    <name evidence="3" type="ORF">FAES_4753</name>
</gene>
<protein>
    <submittedName>
        <fullName evidence="3">Glycosyl transferase group 1</fullName>
        <ecNumber evidence="3">2.4.1.-</ecNumber>
    </submittedName>
</protein>
<dbReference type="SUPFAM" id="SSF53756">
    <property type="entry name" value="UDP-Glycosyltransferase/glycogen phosphorylase"/>
    <property type="match status" value="1"/>
</dbReference>
<dbReference type="PANTHER" id="PTHR45947">
    <property type="entry name" value="SULFOQUINOVOSYL TRANSFERASE SQD2"/>
    <property type="match status" value="1"/>
</dbReference>
<dbReference type="STRING" id="1166018.FAES_4753"/>
<sequence length="373" mass="41694">MEIIHLILGKANPARMNGVNKVVHELATQQQQAGFAVEVWGFSANPVHDYPERTYTTRLFNASRNPFGIDTAWKRAIRHHKPTVVQLHGGFVPRFYAAARFLQQEQIPYLITPHGNYNWHALQRSRLRKRLYFSLFERPLLLGASAIHALGQSEIDGLQRIFPNQKSVLIPYGFSATTPPIPRVSSDFVVGFCGRLDSDHKGLDRLLDGFAQFRQTAPNARLWLLGDGPHRAQLTSQANALGLGEAVTFWGSQFGDDKLRLLQQCSVFVHASRYEGLPVAVLEAASLGIPCLISEATNVGDAVRSFGAGCVVKQGTADEVADGLARLYQQWQTDGLTSLQQNARRMVDDAFNWPRQLDLFDQLYRLISHRPLA</sequence>
<keyword evidence="4" id="KW-1185">Reference proteome</keyword>
<dbReference type="Gene3D" id="3.40.50.2000">
    <property type="entry name" value="Glycogen Phosphorylase B"/>
    <property type="match status" value="2"/>
</dbReference>
<dbReference type="AlphaFoldDB" id="I0KF49"/>